<evidence type="ECO:0000256" key="7">
    <source>
        <dbReference type="ARBA" id="ARBA00023010"/>
    </source>
</evidence>
<feature type="domain" description="Protein export membrane protein SecD/SecF C-terminal" evidence="10">
    <location>
        <begin position="372"/>
        <end position="522"/>
    </location>
</feature>
<evidence type="ECO:0000256" key="3">
    <source>
        <dbReference type="ARBA" id="ARBA00022475"/>
    </source>
</evidence>
<feature type="transmembrane region" description="Helical" evidence="9">
    <location>
        <begin position="410"/>
        <end position="429"/>
    </location>
</feature>
<dbReference type="Pfam" id="PF02355">
    <property type="entry name" value="SecD_SecF_C"/>
    <property type="match status" value="1"/>
</dbReference>
<dbReference type="Pfam" id="PF22599">
    <property type="entry name" value="SecDF_P1_head"/>
    <property type="match status" value="1"/>
</dbReference>
<feature type="transmembrane region" description="Helical" evidence="9">
    <location>
        <begin position="435"/>
        <end position="458"/>
    </location>
</feature>
<dbReference type="PANTHER" id="PTHR30081:SF1">
    <property type="entry name" value="PROTEIN TRANSLOCASE SUBUNIT SECD"/>
    <property type="match status" value="1"/>
</dbReference>
<evidence type="ECO:0000259" key="12">
    <source>
        <dbReference type="Pfam" id="PF22599"/>
    </source>
</evidence>
<evidence type="ECO:0000259" key="10">
    <source>
        <dbReference type="Pfam" id="PF02355"/>
    </source>
</evidence>
<organism evidence="13 14">
    <name type="scientific">Candidatus Vampirococcus lugosii</name>
    <dbReference type="NCBI Taxonomy" id="2789015"/>
    <lineage>
        <taxon>Bacteria</taxon>
        <taxon>Candidatus Absconditibacteriota</taxon>
        <taxon>Vampirococcus</taxon>
    </lineage>
</organism>
<evidence type="ECO:0000256" key="9">
    <source>
        <dbReference type="SAM" id="Phobius"/>
    </source>
</evidence>
<evidence type="ECO:0000256" key="4">
    <source>
        <dbReference type="ARBA" id="ARBA00022692"/>
    </source>
</evidence>
<dbReference type="Gene3D" id="3.30.1360.200">
    <property type="match status" value="1"/>
</dbReference>
<evidence type="ECO:0000313" key="13">
    <source>
        <dbReference type="EMBL" id="MBS8121457.1"/>
    </source>
</evidence>
<dbReference type="InterPro" id="IPR054384">
    <property type="entry name" value="SecDF_P1_head"/>
</dbReference>
<dbReference type="SUPFAM" id="SSF82866">
    <property type="entry name" value="Multidrug efflux transporter AcrB transmembrane domain"/>
    <property type="match status" value="1"/>
</dbReference>
<gene>
    <name evidence="13" type="ORF">VAMP_2n457</name>
</gene>
<dbReference type="NCBIfam" id="TIGR00916">
    <property type="entry name" value="2A0604s01"/>
    <property type="match status" value="1"/>
</dbReference>
<protein>
    <submittedName>
        <fullName evidence="13">Preprotein translocase subunit SecD</fullName>
    </submittedName>
</protein>
<dbReference type="PANTHER" id="PTHR30081">
    <property type="entry name" value="PROTEIN-EXPORT MEMBRANE PROTEIN SEC"/>
    <property type="match status" value="1"/>
</dbReference>
<keyword evidence="3" id="KW-1003">Cell membrane</keyword>
<dbReference type="Gene3D" id="3.30.70.3220">
    <property type="match status" value="1"/>
</dbReference>
<dbReference type="InterPro" id="IPR048634">
    <property type="entry name" value="SecD_SecF_C"/>
</dbReference>
<dbReference type="RefSeq" id="WP_213347990.1">
    <property type="nucleotide sequence ID" value="NZ_JAEDAM010000001.1"/>
</dbReference>
<evidence type="ECO:0000256" key="2">
    <source>
        <dbReference type="ARBA" id="ARBA00022448"/>
    </source>
</evidence>
<comment type="caution">
    <text evidence="13">The sequence shown here is derived from an EMBL/GenBank/DDBJ whole genome shotgun (WGS) entry which is preliminary data.</text>
</comment>
<dbReference type="Pfam" id="PF21760">
    <property type="entry name" value="SecD_1st"/>
    <property type="match status" value="1"/>
</dbReference>
<evidence type="ECO:0000259" key="11">
    <source>
        <dbReference type="Pfam" id="PF21760"/>
    </source>
</evidence>
<evidence type="ECO:0000313" key="14">
    <source>
        <dbReference type="Proteomes" id="UP000680365"/>
    </source>
</evidence>
<reference evidence="13 14" key="1">
    <citation type="journal article" date="2021" name="Nat. Commun.">
        <title>Reductive evolution and unique predatory mode in the CPR bacterium Vampirococcus lugosii.</title>
        <authorList>
            <person name="Moreira D."/>
            <person name="Zivanovic Y."/>
            <person name="Lopez-Archilla A.I."/>
            <person name="Iniesto M."/>
            <person name="Lopez-Garcia P."/>
        </authorList>
    </citation>
    <scope>NUCLEOTIDE SEQUENCE [LARGE SCALE GENOMIC DNA]</scope>
    <source>
        <strain evidence="13">Chiprana</strain>
    </source>
</reference>
<feature type="domain" description="SecDF P1 head subdomain" evidence="12">
    <location>
        <begin position="270"/>
        <end position="365"/>
    </location>
</feature>
<comment type="subcellular location">
    <subcellularLocation>
        <location evidence="1">Cell membrane</location>
        <topology evidence="1">Multi-pass membrane protein</topology>
    </subcellularLocation>
</comment>
<feature type="transmembrane region" description="Helical" evidence="9">
    <location>
        <begin position="515"/>
        <end position="535"/>
    </location>
</feature>
<feature type="transmembrane region" description="Helical" evidence="9">
    <location>
        <begin position="490"/>
        <end position="509"/>
    </location>
</feature>
<keyword evidence="6 9" id="KW-1133">Transmembrane helix</keyword>
<dbReference type="InterPro" id="IPR005791">
    <property type="entry name" value="SecD"/>
</dbReference>
<evidence type="ECO:0000256" key="5">
    <source>
        <dbReference type="ARBA" id="ARBA00022927"/>
    </source>
</evidence>
<dbReference type="InterPro" id="IPR048631">
    <property type="entry name" value="SecD_1st"/>
</dbReference>
<keyword evidence="4 9" id="KW-0812">Transmembrane</keyword>
<dbReference type="NCBIfam" id="TIGR01129">
    <property type="entry name" value="secD"/>
    <property type="match status" value="1"/>
</dbReference>
<keyword evidence="8 9" id="KW-0472">Membrane</keyword>
<feature type="domain" description="Protein translocase subunit SecDF P1" evidence="11">
    <location>
        <begin position="91"/>
        <end position="145"/>
    </location>
</feature>
<keyword evidence="2" id="KW-0813">Transport</keyword>
<feature type="transmembrane region" description="Helical" evidence="9">
    <location>
        <begin position="383"/>
        <end position="403"/>
    </location>
</feature>
<proteinExistence type="predicted"/>
<keyword evidence="14" id="KW-1185">Reference proteome</keyword>
<evidence type="ECO:0000256" key="6">
    <source>
        <dbReference type="ARBA" id="ARBA00022989"/>
    </source>
</evidence>
<sequence>MGNFSRYFFLYLVIVFFSLFVFFFVGFETNKETGEENLVLKSDGINDFKKGLDIAGGVRLNYKIDYSRYDEIYDDQVQLAQIKSDVEGIILSTIDERISTLGVSDYTSYIQTIGNEDFVVVEIGGVSDVDTAKEIIGKTVQLEFKVPYDGTNDQELKQGRREFSEDIILNIVQNDLSMEEVFIQNVDNNFGFNTYSGTGDSIPQFINDRYEDIVSIGENNIYPNLINNDESETWNIVRYSGKNKSEEDQFDVLEISYYPSWITAVDPKTNKILNAAFFNYASVGTSQIGKPVVQINFNSMGGQIFCNITANHVDKQMAIFVGGQLITAPVINEQICGGTAQIDGNFDSKSARELAKALNDGAMPAPLILSYEEIISPTIGEDAFKSSVIAGIIGFSMLFIFMISFYGIKYGVVAIISLLSFIIILLALIKLLGYALSLSGIAAIILSIGIAVDANVLIFERIKEELKLGKGFLNSIKDGFSRSLSAIRDGNLTTGIIGFLLFMGGTNVFKGFGTMMLINIILILIVVVPLTKILLDIFHIKNNNE</sequence>
<dbReference type="Gene3D" id="1.20.1640.10">
    <property type="entry name" value="Multidrug efflux transporter AcrB transmembrane domain"/>
    <property type="match status" value="1"/>
</dbReference>
<feature type="transmembrane region" description="Helical" evidence="9">
    <location>
        <begin position="7"/>
        <end position="27"/>
    </location>
</feature>
<keyword evidence="5" id="KW-0653">Protein transport</keyword>
<accession>A0ABS5QJJ9</accession>
<name>A0ABS5QJJ9_9BACT</name>
<dbReference type="InterPro" id="IPR022813">
    <property type="entry name" value="SecD/SecF_arch_bac"/>
</dbReference>
<dbReference type="EMBL" id="JAEDAM010000001">
    <property type="protein sequence ID" value="MBS8121457.1"/>
    <property type="molecule type" value="Genomic_DNA"/>
</dbReference>
<evidence type="ECO:0000256" key="8">
    <source>
        <dbReference type="ARBA" id="ARBA00023136"/>
    </source>
</evidence>
<keyword evidence="7" id="KW-0811">Translocation</keyword>
<dbReference type="Proteomes" id="UP000680365">
    <property type="component" value="Unassembled WGS sequence"/>
</dbReference>
<dbReference type="InterPro" id="IPR055344">
    <property type="entry name" value="SecD_SecF_C_bact"/>
</dbReference>
<evidence type="ECO:0000256" key="1">
    <source>
        <dbReference type="ARBA" id="ARBA00004651"/>
    </source>
</evidence>